<accession>A0AAN6WXI3</accession>
<evidence type="ECO:0000313" key="4">
    <source>
        <dbReference type="Proteomes" id="UP001302126"/>
    </source>
</evidence>
<dbReference type="EMBL" id="MU864379">
    <property type="protein sequence ID" value="KAK4189095.1"/>
    <property type="molecule type" value="Genomic_DNA"/>
</dbReference>
<reference evidence="3" key="1">
    <citation type="journal article" date="2023" name="Mol. Phylogenet. Evol.">
        <title>Genome-scale phylogeny and comparative genomics of the fungal order Sordariales.</title>
        <authorList>
            <person name="Hensen N."/>
            <person name="Bonometti L."/>
            <person name="Westerberg I."/>
            <person name="Brannstrom I.O."/>
            <person name="Guillou S."/>
            <person name="Cros-Aarteil S."/>
            <person name="Calhoun S."/>
            <person name="Haridas S."/>
            <person name="Kuo A."/>
            <person name="Mondo S."/>
            <person name="Pangilinan J."/>
            <person name="Riley R."/>
            <person name="LaButti K."/>
            <person name="Andreopoulos B."/>
            <person name="Lipzen A."/>
            <person name="Chen C."/>
            <person name="Yan M."/>
            <person name="Daum C."/>
            <person name="Ng V."/>
            <person name="Clum A."/>
            <person name="Steindorff A."/>
            <person name="Ohm R.A."/>
            <person name="Martin F."/>
            <person name="Silar P."/>
            <person name="Natvig D.O."/>
            <person name="Lalanne C."/>
            <person name="Gautier V."/>
            <person name="Ament-Velasquez S.L."/>
            <person name="Kruys A."/>
            <person name="Hutchinson M.I."/>
            <person name="Powell A.J."/>
            <person name="Barry K."/>
            <person name="Miller A.N."/>
            <person name="Grigoriev I.V."/>
            <person name="Debuchy R."/>
            <person name="Gladieux P."/>
            <person name="Hiltunen Thoren M."/>
            <person name="Johannesson H."/>
        </authorList>
    </citation>
    <scope>NUCLEOTIDE SEQUENCE</scope>
    <source>
        <strain evidence="3">PSN309</strain>
    </source>
</reference>
<dbReference type="GO" id="GO:0042602">
    <property type="term" value="F:riboflavin reductase (NADPH) activity"/>
    <property type="evidence" value="ECO:0007669"/>
    <property type="project" value="TreeGrafter"/>
</dbReference>
<dbReference type="Pfam" id="PF01613">
    <property type="entry name" value="Flavin_Reduct"/>
    <property type="match status" value="1"/>
</dbReference>
<organism evidence="3 4">
    <name type="scientific">Podospora australis</name>
    <dbReference type="NCBI Taxonomy" id="1536484"/>
    <lineage>
        <taxon>Eukaryota</taxon>
        <taxon>Fungi</taxon>
        <taxon>Dikarya</taxon>
        <taxon>Ascomycota</taxon>
        <taxon>Pezizomycotina</taxon>
        <taxon>Sordariomycetes</taxon>
        <taxon>Sordariomycetidae</taxon>
        <taxon>Sordariales</taxon>
        <taxon>Podosporaceae</taxon>
        <taxon>Podospora</taxon>
    </lineage>
</organism>
<evidence type="ECO:0000259" key="2">
    <source>
        <dbReference type="SMART" id="SM00903"/>
    </source>
</evidence>
<sequence length="300" mass="32910">MSFRRNLVGSAAESAHQIFTRQQTCRGMRVALRLRSRRVVVAAPSLSTARNIVHQQQSRPFHSTSPSSRAFEIAPPKKPSVHPHSSTTDISTPLPEQFRTLMRLVTHSVVVCTSTFPSGADPASQPPAPRAMTMSSFTSLALRPTPVVSFNIATPSRTFDAVEASRLFNIHVLADDASGARVADWLAQGNAAGLEVFKRLEEECGCTAVTVRDNEKDNEPVVLRGPGVLYVLRCRLLDQPAQGLVKVRDHVIVLGEVMEIIEVSGGENNGQDDRFGLLYTDRTYRQLGNCITPKQRGKDL</sequence>
<keyword evidence="1" id="KW-0560">Oxidoreductase</keyword>
<comment type="caution">
    <text evidence="3">The sequence shown here is derived from an EMBL/GenBank/DDBJ whole genome shotgun (WGS) entry which is preliminary data.</text>
</comment>
<reference evidence="3" key="2">
    <citation type="submission" date="2023-05" db="EMBL/GenBank/DDBJ databases">
        <authorList>
            <consortium name="Lawrence Berkeley National Laboratory"/>
            <person name="Steindorff A."/>
            <person name="Hensen N."/>
            <person name="Bonometti L."/>
            <person name="Westerberg I."/>
            <person name="Brannstrom I.O."/>
            <person name="Guillou S."/>
            <person name="Cros-Aarteil S."/>
            <person name="Calhoun S."/>
            <person name="Haridas S."/>
            <person name="Kuo A."/>
            <person name="Mondo S."/>
            <person name="Pangilinan J."/>
            <person name="Riley R."/>
            <person name="Labutti K."/>
            <person name="Andreopoulos B."/>
            <person name="Lipzen A."/>
            <person name="Chen C."/>
            <person name="Yanf M."/>
            <person name="Daum C."/>
            <person name="Ng V."/>
            <person name="Clum A."/>
            <person name="Ohm R."/>
            <person name="Martin F."/>
            <person name="Silar P."/>
            <person name="Natvig D."/>
            <person name="Lalanne C."/>
            <person name="Gautier V."/>
            <person name="Ament-Velasquez S.L."/>
            <person name="Kruys A."/>
            <person name="Hutchinson M.I."/>
            <person name="Powell A.J."/>
            <person name="Barry K."/>
            <person name="Miller A.N."/>
            <person name="Grigoriev I.V."/>
            <person name="Debuchy R."/>
            <person name="Gladieux P."/>
            <person name="Thoren M.H."/>
            <person name="Johannesson H."/>
        </authorList>
    </citation>
    <scope>NUCLEOTIDE SEQUENCE</scope>
    <source>
        <strain evidence="3">PSN309</strain>
    </source>
</reference>
<dbReference type="InterPro" id="IPR050268">
    <property type="entry name" value="NADH-dep_flavin_reductase"/>
</dbReference>
<dbReference type="Proteomes" id="UP001302126">
    <property type="component" value="Unassembled WGS sequence"/>
</dbReference>
<dbReference type="AlphaFoldDB" id="A0AAN6WXI3"/>
<evidence type="ECO:0000313" key="3">
    <source>
        <dbReference type="EMBL" id="KAK4189095.1"/>
    </source>
</evidence>
<keyword evidence="4" id="KW-1185">Reference proteome</keyword>
<dbReference type="InterPro" id="IPR002563">
    <property type="entry name" value="Flavin_Rdtase-like_dom"/>
</dbReference>
<dbReference type="PANTHER" id="PTHR30466">
    <property type="entry name" value="FLAVIN REDUCTASE"/>
    <property type="match status" value="1"/>
</dbReference>
<dbReference type="InterPro" id="IPR012349">
    <property type="entry name" value="Split_barrel_FMN-bd"/>
</dbReference>
<gene>
    <name evidence="3" type="ORF">QBC35DRAFT_494213</name>
</gene>
<feature type="domain" description="Flavin reductase like" evidence="2">
    <location>
        <begin position="102"/>
        <end position="286"/>
    </location>
</feature>
<dbReference type="PANTHER" id="PTHR30466:SF1">
    <property type="entry name" value="FMN REDUCTASE (NADH) RUTF"/>
    <property type="match status" value="1"/>
</dbReference>
<evidence type="ECO:0000256" key="1">
    <source>
        <dbReference type="ARBA" id="ARBA00023002"/>
    </source>
</evidence>
<dbReference type="Gene3D" id="2.30.110.10">
    <property type="entry name" value="Electron Transport, Fmn-binding Protein, Chain A"/>
    <property type="match status" value="1"/>
</dbReference>
<name>A0AAN6WXI3_9PEZI</name>
<proteinExistence type="predicted"/>
<dbReference type="SMART" id="SM00903">
    <property type="entry name" value="Flavin_Reduct"/>
    <property type="match status" value="1"/>
</dbReference>
<dbReference type="SUPFAM" id="SSF50475">
    <property type="entry name" value="FMN-binding split barrel"/>
    <property type="match status" value="1"/>
</dbReference>
<dbReference type="GO" id="GO:0010181">
    <property type="term" value="F:FMN binding"/>
    <property type="evidence" value="ECO:0007669"/>
    <property type="project" value="InterPro"/>
</dbReference>
<protein>
    <submittedName>
        <fullName evidence="3">FMN reductase NtaB</fullName>
    </submittedName>
</protein>